<dbReference type="PANTHER" id="PTHR45128">
    <property type="entry name" value="METHYLTRANSFERASE TYPE 11"/>
    <property type="match status" value="1"/>
</dbReference>
<dbReference type="Gene3D" id="3.40.50.150">
    <property type="entry name" value="Vaccinia Virus protein VP39"/>
    <property type="match status" value="1"/>
</dbReference>
<dbReference type="GO" id="GO:0008168">
    <property type="term" value="F:methyltransferase activity"/>
    <property type="evidence" value="ECO:0007669"/>
    <property type="project" value="UniProtKB-KW"/>
</dbReference>
<dbReference type="InterPro" id="IPR048711">
    <property type="entry name" value="WHD_Rv2258c"/>
</dbReference>
<dbReference type="InterPro" id="IPR053173">
    <property type="entry name" value="SAM-binding_MTase"/>
</dbReference>
<dbReference type="CDD" id="cd02440">
    <property type="entry name" value="AdoMet_MTases"/>
    <property type="match status" value="1"/>
</dbReference>
<dbReference type="GO" id="GO:0032259">
    <property type="term" value="P:methylation"/>
    <property type="evidence" value="ECO:0007669"/>
    <property type="project" value="UniProtKB-KW"/>
</dbReference>
<keyword evidence="3" id="KW-1185">Reference proteome</keyword>
<accession>A0AAV4I8I2</accession>
<name>A0AAV4I8I2_9GAST</name>
<proteinExistence type="predicted"/>
<keyword evidence="2" id="KW-0808">Transferase</keyword>
<dbReference type="SUPFAM" id="SSF53335">
    <property type="entry name" value="S-adenosyl-L-methionine-dependent methyltransferases"/>
    <property type="match status" value="1"/>
</dbReference>
<dbReference type="InterPro" id="IPR036388">
    <property type="entry name" value="WH-like_DNA-bd_sf"/>
</dbReference>
<evidence type="ECO:0000313" key="2">
    <source>
        <dbReference type="EMBL" id="GFS04971.1"/>
    </source>
</evidence>
<dbReference type="Gene3D" id="1.10.10.10">
    <property type="entry name" value="Winged helix-like DNA-binding domain superfamily/Winged helix DNA-binding domain"/>
    <property type="match status" value="1"/>
</dbReference>
<dbReference type="Proteomes" id="UP000762676">
    <property type="component" value="Unassembled WGS sequence"/>
</dbReference>
<feature type="domain" description="S-adenosylmethionine-dependent methyltransferase Rv2258c-like winged HTH" evidence="1">
    <location>
        <begin position="20"/>
        <end position="74"/>
    </location>
</feature>
<organism evidence="2 3">
    <name type="scientific">Elysia marginata</name>
    <dbReference type="NCBI Taxonomy" id="1093978"/>
    <lineage>
        <taxon>Eukaryota</taxon>
        <taxon>Metazoa</taxon>
        <taxon>Spiralia</taxon>
        <taxon>Lophotrochozoa</taxon>
        <taxon>Mollusca</taxon>
        <taxon>Gastropoda</taxon>
        <taxon>Heterobranchia</taxon>
        <taxon>Euthyneura</taxon>
        <taxon>Panpulmonata</taxon>
        <taxon>Sacoglossa</taxon>
        <taxon>Placobranchoidea</taxon>
        <taxon>Plakobranchidae</taxon>
        <taxon>Elysia</taxon>
    </lineage>
</organism>
<dbReference type="PANTHER" id="PTHR45128:SF1">
    <property type="entry name" value="S-ADENOSYLMETHIONINE-DEPENDENT METHYLTRANSFERASE RV2258C"/>
    <property type="match status" value="1"/>
</dbReference>
<dbReference type="AlphaFoldDB" id="A0AAV4I8I2"/>
<protein>
    <submittedName>
        <fullName evidence="2">Methyltransferase domain protein</fullName>
    </submittedName>
</protein>
<comment type="caution">
    <text evidence="2">The sequence shown here is derived from an EMBL/GenBank/DDBJ whole genome shotgun (WGS) entry which is preliminary data.</text>
</comment>
<gene>
    <name evidence="2" type="ORF">ElyMa_001188400</name>
</gene>
<keyword evidence="2" id="KW-0489">Methyltransferase</keyword>
<reference evidence="2 3" key="1">
    <citation type="journal article" date="2021" name="Elife">
        <title>Chloroplast acquisition without the gene transfer in kleptoplastic sea slugs, Plakobranchus ocellatus.</title>
        <authorList>
            <person name="Maeda T."/>
            <person name="Takahashi S."/>
            <person name="Yoshida T."/>
            <person name="Shimamura S."/>
            <person name="Takaki Y."/>
            <person name="Nagai Y."/>
            <person name="Toyoda A."/>
            <person name="Suzuki Y."/>
            <person name="Arimoto A."/>
            <person name="Ishii H."/>
            <person name="Satoh N."/>
            <person name="Nishiyama T."/>
            <person name="Hasebe M."/>
            <person name="Maruyama T."/>
            <person name="Minagawa J."/>
            <person name="Obokata J."/>
            <person name="Shigenobu S."/>
        </authorList>
    </citation>
    <scope>NUCLEOTIDE SEQUENCE [LARGE SCALE GENOMIC DNA]</scope>
</reference>
<dbReference type="SUPFAM" id="SSF46785">
    <property type="entry name" value="Winged helix' DNA-binding domain"/>
    <property type="match status" value="1"/>
</dbReference>
<dbReference type="InterPro" id="IPR029063">
    <property type="entry name" value="SAM-dependent_MTases_sf"/>
</dbReference>
<dbReference type="InterPro" id="IPR036390">
    <property type="entry name" value="WH_DNA-bd_sf"/>
</dbReference>
<evidence type="ECO:0000259" key="1">
    <source>
        <dbReference type="Pfam" id="PF21320"/>
    </source>
</evidence>
<dbReference type="Pfam" id="PF21320">
    <property type="entry name" value="WHD_Rv2258c"/>
    <property type="match status" value="1"/>
</dbReference>
<dbReference type="Pfam" id="PF13489">
    <property type="entry name" value="Methyltransf_23"/>
    <property type="match status" value="1"/>
</dbReference>
<sequence length="345" mass="37318">MSTFADRVGGLIRSAVVGYGASMAWDVGIFQALATAKSPVTSLQIAKAKNLKERYVRELLGCLATAELVQVSRDKDGGLLYSLEDGAMEALQGRTGAIMGFPGTLTSLYSPIKSCISSDGPYGTRYSDSVQEFFDELLGAVAPKMVSDLLQNVPNMTPRLEKGLDVMEVGAGGARLSAILATKFTNSCFQASEINATLVESNKVRWAHIPNLSFSVVDLCALPETPEKLYDWVFCNDVIHDLPDPLAALRCIQRLLRKPDGLFMFIDIATSGSPVEDKGNMGVSFYYAASTFLCIPESYQSEDSLALGSCWGKPTALKMIKEAGFDVRDLMLDSAHALYICTLPC</sequence>
<dbReference type="EMBL" id="BMAT01002337">
    <property type="protein sequence ID" value="GFS04971.1"/>
    <property type="molecule type" value="Genomic_DNA"/>
</dbReference>
<evidence type="ECO:0000313" key="3">
    <source>
        <dbReference type="Proteomes" id="UP000762676"/>
    </source>
</evidence>